<dbReference type="PANTHER" id="PTHR39339:SF1">
    <property type="entry name" value="CHAD DOMAIN-CONTAINING PROTEIN"/>
    <property type="match status" value="1"/>
</dbReference>
<evidence type="ECO:0000313" key="3">
    <source>
        <dbReference type="EMBL" id="OAF01180.1"/>
    </source>
</evidence>
<accession>A0A176YA14</accession>
<dbReference type="STRING" id="1505087.AYJ54_29280"/>
<dbReference type="AlphaFoldDB" id="A0A176YA14"/>
<dbReference type="Pfam" id="PF05235">
    <property type="entry name" value="CHAD"/>
    <property type="match status" value="1"/>
</dbReference>
<protein>
    <recommendedName>
        <fullName evidence="2">CHAD domain-containing protein</fullName>
    </recommendedName>
</protein>
<evidence type="ECO:0000259" key="2">
    <source>
        <dbReference type="PROSITE" id="PS51708"/>
    </source>
</evidence>
<evidence type="ECO:0000313" key="4">
    <source>
        <dbReference type="Proteomes" id="UP000076959"/>
    </source>
</evidence>
<dbReference type="PROSITE" id="PS51708">
    <property type="entry name" value="CHAD"/>
    <property type="match status" value="1"/>
</dbReference>
<dbReference type="InterPro" id="IPR007899">
    <property type="entry name" value="CHAD_dom"/>
</dbReference>
<sequence>MARARTARSTTISTAAARTGLAAKRNALPGRLSPGMACDTAFRIIARRHLDAVLAQHDGTCRGDPDALHQIRIALTHLRSAIRFFSPMVDDAVRPEVWAELNWLNSQLGLVRDLDVAIERVVAASGDELAVIAELQSWDEKRAESHRLLARALQSARYRRLIAQTSGWIESGPWSTRRSKEAIRLRRCPLADHAAAQLAEWEKTLLKKARKLGKLNVEKRHKLRLLNKRLTYSIESLEDLFADKSLAKQKSVLKQLRKAQRSLGQLNDDERGQTLADSLNGTGSDTGVRFLDRKREKRLLRTAKIAYQKLDKSKPFRPSDLARSPEADD</sequence>
<feature type="domain" description="CHAD" evidence="2">
    <location>
        <begin position="35"/>
        <end position="316"/>
    </location>
</feature>
<comment type="caution">
    <text evidence="3">The sequence shown here is derived from an EMBL/GenBank/DDBJ whole genome shotgun (WGS) entry which is preliminary data.</text>
</comment>
<organism evidence="3 4">
    <name type="scientific">Bradyrhizobium centrolobii</name>
    <dbReference type="NCBI Taxonomy" id="1505087"/>
    <lineage>
        <taxon>Bacteria</taxon>
        <taxon>Pseudomonadati</taxon>
        <taxon>Pseudomonadota</taxon>
        <taxon>Alphaproteobacteria</taxon>
        <taxon>Hyphomicrobiales</taxon>
        <taxon>Nitrobacteraceae</taxon>
        <taxon>Bradyrhizobium</taxon>
    </lineage>
</organism>
<reference evidence="3 4" key="1">
    <citation type="submission" date="2016-03" db="EMBL/GenBank/DDBJ databases">
        <title>Draft Genome Sequence of the Strain BR 10245 (Bradyrhizobium sp.) isolated from nodules of Centrolobium paraense.</title>
        <authorList>
            <person name="Simoes-Araujo J.L.Sr."/>
            <person name="Barauna A.C."/>
            <person name="Silva K."/>
            <person name="Zilli J.E."/>
        </authorList>
    </citation>
    <scope>NUCLEOTIDE SEQUENCE [LARGE SCALE GENOMIC DNA]</scope>
    <source>
        <strain evidence="3 4">BR 10245</strain>
    </source>
</reference>
<gene>
    <name evidence="3" type="ORF">AYJ54_29280</name>
</gene>
<dbReference type="InterPro" id="IPR038186">
    <property type="entry name" value="CHAD_dom_sf"/>
</dbReference>
<dbReference type="Gene3D" id="1.40.20.10">
    <property type="entry name" value="CHAD domain"/>
    <property type="match status" value="1"/>
</dbReference>
<proteinExistence type="predicted"/>
<keyword evidence="4" id="KW-1185">Reference proteome</keyword>
<dbReference type="EMBL" id="LUUB01000106">
    <property type="protein sequence ID" value="OAF01180.1"/>
    <property type="molecule type" value="Genomic_DNA"/>
</dbReference>
<dbReference type="PANTHER" id="PTHR39339">
    <property type="entry name" value="SLR1444 PROTEIN"/>
    <property type="match status" value="1"/>
</dbReference>
<dbReference type="SMART" id="SM00880">
    <property type="entry name" value="CHAD"/>
    <property type="match status" value="1"/>
</dbReference>
<evidence type="ECO:0000256" key="1">
    <source>
        <dbReference type="SAM" id="MobiDB-lite"/>
    </source>
</evidence>
<dbReference type="OrthoDB" id="9777271at2"/>
<feature type="region of interest" description="Disordered" evidence="1">
    <location>
        <begin position="310"/>
        <end position="329"/>
    </location>
</feature>
<dbReference type="RefSeq" id="WP_063707518.1">
    <property type="nucleotide sequence ID" value="NZ_LUUB01000106.1"/>
</dbReference>
<name>A0A176YA14_9BRAD</name>
<dbReference type="Proteomes" id="UP000076959">
    <property type="component" value="Unassembled WGS sequence"/>
</dbReference>